<evidence type="ECO:0000256" key="1">
    <source>
        <dbReference type="SAM" id="MobiDB-lite"/>
    </source>
</evidence>
<dbReference type="OrthoDB" id="4981342at2"/>
<feature type="compositionally biased region" description="Pro residues" evidence="1">
    <location>
        <begin position="80"/>
        <end position="94"/>
    </location>
</feature>
<protein>
    <submittedName>
        <fullName evidence="4">Putative amidase-like protein</fullName>
    </submittedName>
</protein>
<gene>
    <name evidence="4" type="ORF">CLV52_0221</name>
</gene>
<feature type="region of interest" description="Disordered" evidence="1">
    <location>
        <begin position="29"/>
        <end position="96"/>
    </location>
</feature>
<reference evidence="4 5" key="1">
    <citation type="submission" date="2019-03" db="EMBL/GenBank/DDBJ databases">
        <title>Genomic Encyclopedia of Archaeal and Bacterial Type Strains, Phase II (KMG-II): from individual species to whole genera.</title>
        <authorList>
            <person name="Goeker M."/>
        </authorList>
    </citation>
    <scope>NUCLEOTIDE SEQUENCE [LARGE SCALE GENOMIC DNA]</scope>
    <source>
        <strain evidence="4 5">DSM 24782</strain>
    </source>
</reference>
<dbReference type="Pfam" id="PF12671">
    <property type="entry name" value="Amidase_6"/>
    <property type="match status" value="1"/>
</dbReference>
<name>A0A4V3EBB0_9MICO</name>
<accession>A0A4V3EBB0</accession>
<dbReference type="RefSeq" id="WP_133764066.1">
    <property type="nucleotide sequence ID" value="NZ_BAAARP010000001.1"/>
</dbReference>
<evidence type="ECO:0000313" key="4">
    <source>
        <dbReference type="EMBL" id="TDS79684.1"/>
    </source>
</evidence>
<feature type="domain" description="Putative amidase" evidence="3">
    <location>
        <begin position="190"/>
        <end position="323"/>
    </location>
</feature>
<evidence type="ECO:0000313" key="5">
    <source>
        <dbReference type="Proteomes" id="UP000295344"/>
    </source>
</evidence>
<dbReference type="PANTHER" id="PTHR40032:SF1">
    <property type="entry name" value="EXPORTED PROTEIN"/>
    <property type="match status" value="1"/>
</dbReference>
<dbReference type="EMBL" id="SOAM01000001">
    <property type="protein sequence ID" value="TDS79684.1"/>
    <property type="molecule type" value="Genomic_DNA"/>
</dbReference>
<evidence type="ECO:0000256" key="2">
    <source>
        <dbReference type="SAM" id="SignalP"/>
    </source>
</evidence>
<keyword evidence="2" id="KW-0732">Signal</keyword>
<dbReference type="Proteomes" id="UP000295344">
    <property type="component" value="Unassembled WGS sequence"/>
</dbReference>
<proteinExistence type="predicted"/>
<dbReference type="PANTHER" id="PTHR40032">
    <property type="entry name" value="EXPORTED PROTEIN-RELATED"/>
    <property type="match status" value="1"/>
</dbReference>
<organism evidence="4 5">
    <name type="scientific">Amnibacterium kyonggiense</name>
    <dbReference type="NCBI Taxonomy" id="595671"/>
    <lineage>
        <taxon>Bacteria</taxon>
        <taxon>Bacillati</taxon>
        <taxon>Actinomycetota</taxon>
        <taxon>Actinomycetes</taxon>
        <taxon>Micrococcales</taxon>
        <taxon>Microbacteriaceae</taxon>
        <taxon>Amnibacterium</taxon>
    </lineage>
</organism>
<feature type="chain" id="PRO_5020989464" evidence="2">
    <location>
        <begin position="31"/>
        <end position="353"/>
    </location>
</feature>
<dbReference type="InterPro" id="IPR024301">
    <property type="entry name" value="Amidase_6"/>
</dbReference>
<keyword evidence="5" id="KW-1185">Reference proteome</keyword>
<sequence length="353" mass="37283">MNARTTTITTTLAAGLVAALAFAATGPAGAVTPAPTPSSSASATPTTGPSASPTPTSRATTPPAGTVTPTASPVLTPSASPTPTPTPTPTPVVPLPSATAVTRKSGHTAYSRTATMTGIRFTNLAGVQVAGTPVGNLQILSDTKAQFVIPNAADYQPKIAAITLTAKSDPTPRATGFTFQYKVANALDRQMAYAFANWNAYSNSTFGYLSGNDCANFASQTLLARGWKRSPQWFNYGAGDWSGTWVSSTALSSWLSKRPDLATRLVYSQRDAVVVGDIVQFRWPGHPKSYSSWDHTAIVSKVVVLPNGRHDIYYVAHTLNRQYGGGTTGLASWYAGQKIKGQTLRIQFFHLLR</sequence>
<comment type="caution">
    <text evidence="4">The sequence shown here is derived from an EMBL/GenBank/DDBJ whole genome shotgun (WGS) entry which is preliminary data.</text>
</comment>
<feature type="compositionally biased region" description="Low complexity" evidence="1">
    <location>
        <begin position="29"/>
        <end position="79"/>
    </location>
</feature>
<evidence type="ECO:0000259" key="3">
    <source>
        <dbReference type="Pfam" id="PF12671"/>
    </source>
</evidence>
<feature type="signal peptide" evidence="2">
    <location>
        <begin position="1"/>
        <end position="30"/>
    </location>
</feature>
<dbReference type="AlphaFoldDB" id="A0A4V3EBB0"/>